<dbReference type="InterPro" id="IPR028098">
    <property type="entry name" value="Glyco_trans_4-like_N"/>
</dbReference>
<evidence type="ECO:0000256" key="2">
    <source>
        <dbReference type="ARBA" id="ARBA00022676"/>
    </source>
</evidence>
<keyword evidence="2" id="KW-0328">Glycosyltransferase</keyword>
<feature type="domain" description="Glycosyltransferase subfamily 4-like N-terminal" evidence="5">
    <location>
        <begin position="22"/>
        <end position="181"/>
    </location>
</feature>
<dbReference type="PANTHER" id="PTHR12526:SF640">
    <property type="entry name" value="COLANIC ACID BIOSYNTHESIS GLYCOSYLTRANSFERASE WCAL-RELATED"/>
    <property type="match status" value="1"/>
</dbReference>
<sequence length="370" mass="40304">MTRSARRIAVVNWRDPWHRDAGGAETYAWQVATRLAAQGDAVTYLTARDTGQARTDHADGVRVVRLGGRFGVYPRVLAWLAARRGSFDGVVDCQNGIPFFTPWVTPRRVPVVCVVHHVHDRQFGEYLPPAVARFGRFLEGPVARRTYRRRATAAVSPSTVQAMRARLDWPGEIHLVPNGTEPVASGVRAPAEAPTIVCVGRLVRHKRIDLVIEAAVRLREDFPGLVVRIVGKGPDRARLERLAGAHGLADTLRFEGFVTDERKAELLSEAWLHVAASAGEGWGLGVVEAAAHGVPTVAPDVDGLRDSVRDGITGWLAPTAEAFGETVGAALKEVADPVRRAELDAACREWAGRFDWDSTARRIAALLDPA</sequence>
<gene>
    <name evidence="6" type="ORF">EDD29_7182</name>
</gene>
<evidence type="ECO:0000256" key="1">
    <source>
        <dbReference type="ARBA" id="ARBA00009481"/>
    </source>
</evidence>
<reference evidence="6 7" key="1">
    <citation type="submission" date="2018-11" db="EMBL/GenBank/DDBJ databases">
        <title>Sequencing the genomes of 1000 actinobacteria strains.</title>
        <authorList>
            <person name="Klenk H.-P."/>
        </authorList>
    </citation>
    <scope>NUCLEOTIDE SEQUENCE [LARGE SCALE GENOMIC DNA]</scope>
    <source>
        <strain evidence="6 7">DSM 44254</strain>
    </source>
</reference>
<dbReference type="EMBL" id="RJKE01000001">
    <property type="protein sequence ID" value="ROO89485.1"/>
    <property type="molecule type" value="Genomic_DNA"/>
</dbReference>
<dbReference type="Proteomes" id="UP000272400">
    <property type="component" value="Unassembled WGS sequence"/>
</dbReference>
<dbReference type="OrthoDB" id="9806887at2"/>
<protein>
    <submittedName>
        <fullName evidence="6">Glycosyltransferase involved in cell wall biosynthesis</fullName>
    </submittedName>
</protein>
<keyword evidence="3 6" id="KW-0808">Transferase</keyword>
<dbReference type="CDD" id="cd03801">
    <property type="entry name" value="GT4_PimA-like"/>
    <property type="match status" value="1"/>
</dbReference>
<dbReference type="RefSeq" id="WP_123670877.1">
    <property type="nucleotide sequence ID" value="NZ_RJKE01000001.1"/>
</dbReference>
<dbReference type="SUPFAM" id="SSF53756">
    <property type="entry name" value="UDP-Glycosyltransferase/glycogen phosphorylase"/>
    <property type="match status" value="1"/>
</dbReference>
<dbReference type="Pfam" id="PF13439">
    <property type="entry name" value="Glyco_transf_4"/>
    <property type="match status" value="1"/>
</dbReference>
<accession>A0A3N1D7J6</accession>
<evidence type="ECO:0000313" key="6">
    <source>
        <dbReference type="EMBL" id="ROO89485.1"/>
    </source>
</evidence>
<evidence type="ECO:0000313" key="7">
    <source>
        <dbReference type="Proteomes" id="UP000272400"/>
    </source>
</evidence>
<proteinExistence type="inferred from homology"/>
<dbReference type="GO" id="GO:0016757">
    <property type="term" value="F:glycosyltransferase activity"/>
    <property type="evidence" value="ECO:0007669"/>
    <property type="project" value="UniProtKB-KW"/>
</dbReference>
<dbReference type="InterPro" id="IPR001296">
    <property type="entry name" value="Glyco_trans_1"/>
</dbReference>
<name>A0A3N1D7J6_9ACTN</name>
<evidence type="ECO:0000259" key="5">
    <source>
        <dbReference type="Pfam" id="PF13439"/>
    </source>
</evidence>
<keyword evidence="7" id="KW-1185">Reference proteome</keyword>
<dbReference type="PANTHER" id="PTHR12526">
    <property type="entry name" value="GLYCOSYLTRANSFERASE"/>
    <property type="match status" value="1"/>
</dbReference>
<comment type="caution">
    <text evidence="6">The sequence shown here is derived from an EMBL/GenBank/DDBJ whole genome shotgun (WGS) entry which is preliminary data.</text>
</comment>
<dbReference type="Gene3D" id="3.40.50.2000">
    <property type="entry name" value="Glycogen Phosphorylase B"/>
    <property type="match status" value="2"/>
</dbReference>
<evidence type="ECO:0000256" key="3">
    <source>
        <dbReference type="ARBA" id="ARBA00022679"/>
    </source>
</evidence>
<feature type="domain" description="Glycosyl transferase family 1" evidence="4">
    <location>
        <begin position="190"/>
        <end position="333"/>
    </location>
</feature>
<organism evidence="6 7">
    <name type="scientific">Actinocorallia herbida</name>
    <dbReference type="NCBI Taxonomy" id="58109"/>
    <lineage>
        <taxon>Bacteria</taxon>
        <taxon>Bacillati</taxon>
        <taxon>Actinomycetota</taxon>
        <taxon>Actinomycetes</taxon>
        <taxon>Streptosporangiales</taxon>
        <taxon>Thermomonosporaceae</taxon>
        <taxon>Actinocorallia</taxon>
    </lineage>
</organism>
<dbReference type="Pfam" id="PF00534">
    <property type="entry name" value="Glycos_transf_1"/>
    <property type="match status" value="1"/>
</dbReference>
<evidence type="ECO:0000259" key="4">
    <source>
        <dbReference type="Pfam" id="PF00534"/>
    </source>
</evidence>
<comment type="similarity">
    <text evidence="1">Belongs to the glycosyltransferase group 1 family. Glycosyltransferase 4 subfamily.</text>
</comment>
<dbReference type="AlphaFoldDB" id="A0A3N1D7J6"/>